<protein>
    <submittedName>
        <fullName evidence="1">Uncharacterized protein</fullName>
    </submittedName>
</protein>
<reference evidence="1" key="1">
    <citation type="submission" date="2020-03" db="EMBL/GenBank/DDBJ databases">
        <title>The deep terrestrial virosphere.</title>
        <authorList>
            <person name="Holmfeldt K."/>
            <person name="Nilsson E."/>
            <person name="Simone D."/>
            <person name="Lopez-Fernandez M."/>
            <person name="Wu X."/>
            <person name="de Brujin I."/>
            <person name="Lundin D."/>
            <person name="Andersson A."/>
            <person name="Bertilsson S."/>
            <person name="Dopson M."/>
        </authorList>
    </citation>
    <scope>NUCLEOTIDE SEQUENCE</scope>
    <source>
        <strain evidence="1">TM448B00361</strain>
    </source>
</reference>
<dbReference type="EMBL" id="MT144615">
    <property type="protein sequence ID" value="QJH95219.1"/>
    <property type="molecule type" value="Genomic_DNA"/>
</dbReference>
<sequence>MPDLTQEHSELLDMVRAGLDPADYAVVTFTPGDAAPVAMDGASARAAQAERIQAVALVAEAAPSLDVVIAESEAILAPALTPEAV</sequence>
<accession>A0A6M3XC71</accession>
<organism evidence="1">
    <name type="scientific">viral metagenome</name>
    <dbReference type="NCBI Taxonomy" id="1070528"/>
    <lineage>
        <taxon>unclassified sequences</taxon>
        <taxon>metagenomes</taxon>
        <taxon>organismal metagenomes</taxon>
    </lineage>
</organism>
<proteinExistence type="predicted"/>
<evidence type="ECO:0000313" key="1">
    <source>
        <dbReference type="EMBL" id="QJH95219.1"/>
    </source>
</evidence>
<dbReference type="AlphaFoldDB" id="A0A6M3XC71"/>
<gene>
    <name evidence="1" type="ORF">TM448B00361_0008</name>
</gene>
<name>A0A6M3XC71_9ZZZZ</name>